<organism evidence="3">
    <name type="scientific">Noctiluca scintillans</name>
    <name type="common">Sea sparkle</name>
    <name type="synonym">Red tide dinoflagellate</name>
    <dbReference type="NCBI Taxonomy" id="2966"/>
    <lineage>
        <taxon>Eukaryota</taxon>
        <taxon>Sar</taxon>
        <taxon>Alveolata</taxon>
        <taxon>Dinophyceae</taxon>
        <taxon>Noctilucales</taxon>
        <taxon>Noctilucaceae</taxon>
        <taxon>Noctiluca</taxon>
    </lineage>
</organism>
<proteinExistence type="predicted"/>
<feature type="region of interest" description="Disordered" evidence="1">
    <location>
        <begin position="176"/>
        <end position="269"/>
    </location>
</feature>
<sequence>MVTLSSLDAGMRHQSWECQRHQDEEGGTARLPCAEKGAACLEVDELHACFAASPVSSRVRQSRHLGSEDSFALSSTVPSVLTPRCSRESQFVQDASDTSSSAKESVRRPVVFPVTPPQRGPSLMELASDSISPWRTLAESCESTEPGDHEDLDGESSCDSSSACGADLGSQFKHDTVPRIQSPSPSRACEAAPRHPPPLRWRSMTCDQDPVGGWTPRNPRVPALETPTVQSGAKCVESPHSGSSTQGYPSTGSTSQWSDSDPSGDGYEVCAEASFDNGAATRTPLQRWSVEEVCSWCASRSLPPEITDILRCEEVNGFVLSTITEQDLRELRVDKFGWRRQLMLEVKNIVENAPRCETLADHAVSTSCGSGSWHDGECHPPSSCAVAFGNSVVGSPSCSTPRFPLENHNVACPLMSRKNVSPPACPSFDGSSRSGQLSARPAHLTPSLPPRDAFGVSAWGPKPMFYSPTMPHSVRAGTSAPASSNRRVVCPRLA</sequence>
<dbReference type="InterPro" id="IPR013761">
    <property type="entry name" value="SAM/pointed_sf"/>
</dbReference>
<feature type="region of interest" description="Disordered" evidence="1">
    <location>
        <begin position="140"/>
        <end position="163"/>
    </location>
</feature>
<dbReference type="InterPro" id="IPR001660">
    <property type="entry name" value="SAM"/>
</dbReference>
<protein>
    <recommendedName>
        <fullName evidence="2">SAM domain-containing protein</fullName>
    </recommendedName>
</protein>
<feature type="compositionally biased region" description="Polar residues" evidence="1">
    <location>
        <begin position="240"/>
        <end position="261"/>
    </location>
</feature>
<evidence type="ECO:0000259" key="2">
    <source>
        <dbReference type="PROSITE" id="PS50105"/>
    </source>
</evidence>
<dbReference type="EMBL" id="HBFQ01063916">
    <property type="protein sequence ID" value="CAD8870909.1"/>
    <property type="molecule type" value="Transcribed_RNA"/>
</dbReference>
<feature type="region of interest" description="Disordered" evidence="1">
    <location>
        <begin position="470"/>
        <end position="494"/>
    </location>
</feature>
<dbReference type="PROSITE" id="PS50105">
    <property type="entry name" value="SAM_DOMAIN"/>
    <property type="match status" value="1"/>
</dbReference>
<dbReference type="AlphaFoldDB" id="A0A7S1B0N5"/>
<feature type="region of interest" description="Disordered" evidence="1">
    <location>
        <begin position="423"/>
        <end position="450"/>
    </location>
</feature>
<feature type="region of interest" description="Disordered" evidence="1">
    <location>
        <begin position="86"/>
        <end position="124"/>
    </location>
</feature>
<dbReference type="Pfam" id="PF07647">
    <property type="entry name" value="SAM_2"/>
    <property type="match status" value="1"/>
</dbReference>
<dbReference type="Gene3D" id="1.10.150.50">
    <property type="entry name" value="Transcription Factor, Ets-1"/>
    <property type="match status" value="1"/>
</dbReference>
<evidence type="ECO:0000256" key="1">
    <source>
        <dbReference type="SAM" id="MobiDB-lite"/>
    </source>
</evidence>
<feature type="compositionally biased region" description="Polar residues" evidence="1">
    <location>
        <begin position="88"/>
        <end position="103"/>
    </location>
</feature>
<feature type="domain" description="SAM" evidence="2">
    <location>
        <begin position="288"/>
        <end position="352"/>
    </location>
</feature>
<reference evidence="3" key="1">
    <citation type="submission" date="2021-01" db="EMBL/GenBank/DDBJ databases">
        <authorList>
            <person name="Corre E."/>
            <person name="Pelletier E."/>
            <person name="Niang G."/>
            <person name="Scheremetjew M."/>
            <person name="Finn R."/>
            <person name="Kale V."/>
            <person name="Holt S."/>
            <person name="Cochrane G."/>
            <person name="Meng A."/>
            <person name="Brown T."/>
            <person name="Cohen L."/>
        </authorList>
    </citation>
    <scope>NUCLEOTIDE SEQUENCE</scope>
</reference>
<name>A0A7S1B0N5_NOCSC</name>
<dbReference type="SUPFAM" id="SSF47769">
    <property type="entry name" value="SAM/Pointed domain"/>
    <property type="match status" value="1"/>
</dbReference>
<accession>A0A7S1B0N5</accession>
<evidence type="ECO:0000313" key="3">
    <source>
        <dbReference type="EMBL" id="CAD8870909.1"/>
    </source>
</evidence>
<gene>
    <name evidence="3" type="ORF">NSCI0253_LOCUS45266</name>
</gene>